<proteinExistence type="predicted"/>
<dbReference type="GO" id="GO:0009279">
    <property type="term" value="C:cell outer membrane"/>
    <property type="evidence" value="ECO:0007669"/>
    <property type="project" value="UniProtKB-SubCell"/>
</dbReference>
<evidence type="ECO:0000256" key="5">
    <source>
        <dbReference type="ARBA" id="ARBA00023237"/>
    </source>
</evidence>
<dbReference type="Pfam" id="PF07963">
    <property type="entry name" value="N_methyl"/>
    <property type="match status" value="1"/>
</dbReference>
<dbReference type="GO" id="GO:0015628">
    <property type="term" value="P:protein secretion by the type II secretion system"/>
    <property type="evidence" value="ECO:0007669"/>
    <property type="project" value="InterPro"/>
</dbReference>
<dbReference type="AlphaFoldDB" id="A0A2K1P6B0"/>
<organism evidence="7 8">
    <name type="scientific">Petrotoga mexicana DSM 14811</name>
    <dbReference type="NCBI Taxonomy" id="1122954"/>
    <lineage>
        <taxon>Bacteria</taxon>
        <taxon>Thermotogati</taxon>
        <taxon>Thermotogota</taxon>
        <taxon>Thermotogae</taxon>
        <taxon>Petrotogales</taxon>
        <taxon>Petrotogaceae</taxon>
        <taxon>Petrotoga</taxon>
    </lineage>
</organism>
<gene>
    <name evidence="7" type="ORF">X927_09280</name>
</gene>
<evidence type="ECO:0000256" key="4">
    <source>
        <dbReference type="ARBA" id="ARBA00022764"/>
    </source>
</evidence>
<evidence type="ECO:0000313" key="7">
    <source>
        <dbReference type="EMBL" id="PNR98312.1"/>
    </source>
</evidence>
<evidence type="ECO:0000256" key="3">
    <source>
        <dbReference type="ARBA" id="ARBA00022481"/>
    </source>
</evidence>
<keyword evidence="3" id="KW-0488">Methylation</keyword>
<dbReference type="GO" id="GO:0015627">
    <property type="term" value="C:type II protein secretion system complex"/>
    <property type="evidence" value="ECO:0007669"/>
    <property type="project" value="InterPro"/>
</dbReference>
<keyword evidence="4" id="KW-0574">Periplasm</keyword>
<keyword evidence="8" id="KW-1185">Reference proteome</keyword>
<comment type="subcellular location">
    <subcellularLocation>
        <location evidence="1">Cell outer membrane</location>
        <topology evidence="1">Single-pass membrane protein</topology>
    </subcellularLocation>
    <subcellularLocation>
        <location evidence="2">Periplasm</location>
    </subcellularLocation>
</comment>
<comment type="caution">
    <text evidence="7">The sequence shown here is derived from an EMBL/GenBank/DDBJ whole genome shotgun (WGS) entry which is preliminary data.</text>
</comment>
<evidence type="ECO:0000313" key="8">
    <source>
        <dbReference type="Proteomes" id="UP000236604"/>
    </source>
</evidence>
<dbReference type="SUPFAM" id="SSF54523">
    <property type="entry name" value="Pili subunits"/>
    <property type="match status" value="1"/>
</dbReference>
<dbReference type="Proteomes" id="UP000236604">
    <property type="component" value="Unassembled WGS sequence"/>
</dbReference>
<keyword evidence="6" id="KW-0812">Transmembrane</keyword>
<keyword evidence="6" id="KW-0472">Membrane</keyword>
<dbReference type="InterPro" id="IPR012902">
    <property type="entry name" value="N_methyl_site"/>
</dbReference>
<evidence type="ECO:0000256" key="2">
    <source>
        <dbReference type="ARBA" id="ARBA00004418"/>
    </source>
</evidence>
<protein>
    <submittedName>
        <fullName evidence="7">N-terminal cleavage protein</fullName>
    </submittedName>
</protein>
<name>A0A2K1P6B0_9BACT</name>
<keyword evidence="6" id="KW-1133">Transmembrane helix</keyword>
<keyword evidence="5" id="KW-0998">Cell outer membrane</keyword>
<evidence type="ECO:0000256" key="6">
    <source>
        <dbReference type="SAM" id="Phobius"/>
    </source>
</evidence>
<dbReference type="InterPro" id="IPR045584">
    <property type="entry name" value="Pilin-like"/>
</dbReference>
<dbReference type="EMBL" id="AZRN01000034">
    <property type="protein sequence ID" value="PNR98312.1"/>
    <property type="molecule type" value="Genomic_DNA"/>
</dbReference>
<dbReference type="Gene3D" id="3.30.700.10">
    <property type="entry name" value="Glycoprotein, Type 4 Pilin"/>
    <property type="match status" value="1"/>
</dbReference>
<dbReference type="GO" id="GO:0042597">
    <property type="term" value="C:periplasmic space"/>
    <property type="evidence" value="ECO:0007669"/>
    <property type="project" value="UniProtKB-SubCell"/>
</dbReference>
<accession>A0A2K1P6B0</accession>
<dbReference type="InterPro" id="IPR000983">
    <property type="entry name" value="Bac_GSPG_pilin"/>
</dbReference>
<dbReference type="PRINTS" id="PR00813">
    <property type="entry name" value="BCTERIALGSPG"/>
</dbReference>
<feature type="transmembrane region" description="Helical" evidence="6">
    <location>
        <begin position="12"/>
        <end position="37"/>
    </location>
</feature>
<dbReference type="NCBIfam" id="TIGR02532">
    <property type="entry name" value="IV_pilin_GFxxxE"/>
    <property type="match status" value="1"/>
</dbReference>
<reference evidence="7 8" key="1">
    <citation type="submission" date="2013-12" db="EMBL/GenBank/DDBJ databases">
        <title>Comparative genomics of Petrotoga isolates.</title>
        <authorList>
            <person name="Nesbo C.L."/>
            <person name="Charchuk R."/>
            <person name="Chow K."/>
        </authorList>
    </citation>
    <scope>NUCLEOTIDE SEQUENCE [LARGE SCALE GENOMIC DNA]</scope>
    <source>
        <strain evidence="7 8">DSM 14811</strain>
    </source>
</reference>
<evidence type="ECO:0000256" key="1">
    <source>
        <dbReference type="ARBA" id="ARBA00004203"/>
    </source>
</evidence>
<dbReference type="RefSeq" id="WP_103077728.1">
    <property type="nucleotide sequence ID" value="NZ_AZRN01000034.1"/>
</dbReference>
<sequence length="133" mass="14597">MKKTKFNEGFTVVEVLIVLGIISILASIAIPSVTGLINQAKATKIVTEMQNVQVAVMNYGIYNPTLSDLTFDVLLSDGYLTSKPENIVIVKDSSTPLEVRIEYNGESPSATELKKINNNILIDNDTAYLVVKY</sequence>